<comment type="caution">
    <text evidence="2">The sequence shown here is derived from an EMBL/GenBank/DDBJ whole genome shotgun (WGS) entry which is preliminary data.</text>
</comment>
<dbReference type="PANTHER" id="PTHR11820:SF7">
    <property type="entry name" value="ACYLPYRUVASE FAHD1, MITOCHONDRIAL"/>
    <property type="match status" value="1"/>
</dbReference>
<dbReference type="GO" id="GO:0016787">
    <property type="term" value="F:hydrolase activity"/>
    <property type="evidence" value="ECO:0007669"/>
    <property type="project" value="UniProtKB-KW"/>
</dbReference>
<dbReference type="Proteomes" id="UP000824166">
    <property type="component" value="Unassembled WGS sequence"/>
</dbReference>
<organism evidence="2 3">
    <name type="scientific">Paenarthrobacter aromaticivorans</name>
    <dbReference type="NCBI Taxonomy" id="2849150"/>
    <lineage>
        <taxon>Bacteria</taxon>
        <taxon>Bacillati</taxon>
        <taxon>Actinomycetota</taxon>
        <taxon>Actinomycetes</taxon>
        <taxon>Micrococcales</taxon>
        <taxon>Micrococcaceae</taxon>
        <taxon>Paenarthrobacter</taxon>
    </lineage>
</organism>
<gene>
    <name evidence="2" type="ORF">KSW38_06350</name>
</gene>
<evidence type="ECO:0000313" key="3">
    <source>
        <dbReference type="Proteomes" id="UP000824166"/>
    </source>
</evidence>
<keyword evidence="2" id="KW-0378">Hydrolase</keyword>
<feature type="domain" description="Fumarylacetoacetase-like C-terminal" evidence="1">
    <location>
        <begin position="91"/>
        <end position="301"/>
    </location>
</feature>
<dbReference type="PANTHER" id="PTHR11820">
    <property type="entry name" value="ACYLPYRUVASE"/>
    <property type="match status" value="1"/>
</dbReference>
<sequence>MTFSLATTRIDGTPTPVLSLPDGRLYRIADLSPGLLSDKSPAGLMAVFENWETAEPLLLEAVDTLQERAVQSVDPPVDLGDWLTPLQYPRKVICTGANYYDHVINDGGHAGFSKEDNVPVFFLKPPTTTLVGQGRSVRYPNQTEKFDYELELAFVIGRAGKNIPVGRAREHIAGYTIALDLSARDWQRHPKHLVKFDLFGGKVFDDSCPLGPGIVPARFIDDTNLQLQFRLNGELRQNANTSDLIWSVPELISLISEHMTLEPGDVILTGTPAGVGLATGTWMNVGDQLKGEISGLGAISVEIIDGANTQPPSSKERP</sequence>
<reference evidence="2 3" key="1">
    <citation type="submission" date="2021-06" db="EMBL/GenBank/DDBJ databases">
        <authorList>
            <person name="Jeong J.W."/>
        </authorList>
    </citation>
    <scope>NUCLEOTIDE SEQUENCE [LARGE SCALE GENOMIC DNA]</scope>
    <source>
        <strain evidence="2 3">MMS21-TAE1-1</strain>
    </source>
</reference>
<dbReference type="Pfam" id="PF01557">
    <property type="entry name" value="FAA_hydrolase"/>
    <property type="match status" value="1"/>
</dbReference>
<evidence type="ECO:0000313" key="2">
    <source>
        <dbReference type="EMBL" id="MBU8865908.1"/>
    </source>
</evidence>
<dbReference type="RefSeq" id="WP_216923736.1">
    <property type="nucleotide sequence ID" value="NZ_JAHOPC010000002.1"/>
</dbReference>
<dbReference type="EMBL" id="JAHOPC010000002">
    <property type="protein sequence ID" value="MBU8865908.1"/>
    <property type="molecule type" value="Genomic_DNA"/>
</dbReference>
<protein>
    <submittedName>
        <fullName evidence="2">Fumarylacetoacetate hydrolase family protein</fullName>
    </submittedName>
</protein>
<name>A0ABS6I2D6_9MICC</name>
<keyword evidence="3" id="KW-1185">Reference proteome</keyword>
<accession>A0ABS6I2D6</accession>
<evidence type="ECO:0000259" key="1">
    <source>
        <dbReference type="Pfam" id="PF01557"/>
    </source>
</evidence>
<proteinExistence type="predicted"/>
<dbReference type="InterPro" id="IPR011234">
    <property type="entry name" value="Fumarylacetoacetase-like_C"/>
</dbReference>